<comment type="caution">
    <text evidence="2">The sequence shown here is derived from an EMBL/GenBank/DDBJ whole genome shotgun (WGS) entry which is preliminary data.</text>
</comment>
<evidence type="ECO:0000313" key="2">
    <source>
        <dbReference type="EMBL" id="KAF2594892.1"/>
    </source>
</evidence>
<dbReference type="EMBL" id="QGKY02000164">
    <property type="protein sequence ID" value="KAF2594892.1"/>
    <property type="molecule type" value="Genomic_DNA"/>
</dbReference>
<feature type="region of interest" description="Disordered" evidence="1">
    <location>
        <begin position="210"/>
        <end position="233"/>
    </location>
</feature>
<evidence type="ECO:0000256" key="1">
    <source>
        <dbReference type="SAM" id="MobiDB-lite"/>
    </source>
</evidence>
<dbReference type="AlphaFoldDB" id="A0A8S9KLL4"/>
<gene>
    <name evidence="2" type="ORF">F2Q70_00042456</name>
</gene>
<organism evidence="2">
    <name type="scientific">Brassica cretica</name>
    <name type="common">Mustard</name>
    <dbReference type="NCBI Taxonomy" id="69181"/>
    <lineage>
        <taxon>Eukaryota</taxon>
        <taxon>Viridiplantae</taxon>
        <taxon>Streptophyta</taxon>
        <taxon>Embryophyta</taxon>
        <taxon>Tracheophyta</taxon>
        <taxon>Spermatophyta</taxon>
        <taxon>Magnoliopsida</taxon>
        <taxon>eudicotyledons</taxon>
        <taxon>Gunneridae</taxon>
        <taxon>Pentapetalae</taxon>
        <taxon>rosids</taxon>
        <taxon>malvids</taxon>
        <taxon>Brassicales</taxon>
        <taxon>Brassicaceae</taxon>
        <taxon>Brassiceae</taxon>
        <taxon>Brassica</taxon>
    </lineage>
</organism>
<accession>A0A8S9KLL4</accession>
<sequence length="246" mass="27717">MIRKTCQVMRFRRQIRRERKDCSRKKYSAELCIRFAVLPFFHDQPRIFPQDSRKKYSDKSRARFIALPVTKSRGKVFDFLKNCGVCSLRSDRAWLELGRYVATEPCACLVATARSLRIDRAVCVLGRYVATELGLSSVATQRPSCVRARGEQGSCSYGTESYLMEGWLLDLGFLFRSSKGILIICGCFWASVGHQICSASILASPSIDTKDAPSIDSPSSPRQLPLARQTDHSSVKRAYLLLQDAD</sequence>
<protein>
    <submittedName>
        <fullName evidence="2">Uncharacterized protein</fullName>
    </submittedName>
</protein>
<reference evidence="2" key="1">
    <citation type="submission" date="2019-12" db="EMBL/GenBank/DDBJ databases">
        <title>Genome sequencing and annotation of Brassica cretica.</title>
        <authorList>
            <person name="Studholme D.J."/>
            <person name="Sarris P.F."/>
        </authorList>
    </citation>
    <scope>NUCLEOTIDE SEQUENCE</scope>
    <source>
        <strain evidence="2">PFS-102/07</strain>
        <tissue evidence="2">Leaf</tissue>
    </source>
</reference>
<name>A0A8S9KLL4_BRACR</name>
<proteinExistence type="predicted"/>